<comment type="similarity">
    <text evidence="1 4">Belongs to the D-isomer specific 2-hydroxyacid dehydrogenase family.</text>
</comment>
<keyword evidence="2 4" id="KW-0560">Oxidoreductase</keyword>
<keyword evidence="3" id="KW-0520">NAD</keyword>
<dbReference type="PANTHER" id="PTHR10996:SF283">
    <property type="entry name" value="GLYOXYLATE_HYDROXYPYRUVATE REDUCTASE B"/>
    <property type="match status" value="1"/>
</dbReference>
<organism evidence="7 8">
    <name type="scientific">Tritonibacter mobilis F1926</name>
    <dbReference type="NCBI Taxonomy" id="1265309"/>
    <lineage>
        <taxon>Bacteria</taxon>
        <taxon>Pseudomonadati</taxon>
        <taxon>Pseudomonadota</taxon>
        <taxon>Alphaproteobacteria</taxon>
        <taxon>Rhodobacterales</taxon>
        <taxon>Paracoccaceae</taxon>
        <taxon>Tritonibacter</taxon>
    </lineage>
</organism>
<dbReference type="PANTHER" id="PTHR10996">
    <property type="entry name" value="2-HYDROXYACID DEHYDROGENASE-RELATED"/>
    <property type="match status" value="1"/>
</dbReference>
<evidence type="ECO:0000256" key="1">
    <source>
        <dbReference type="ARBA" id="ARBA00005854"/>
    </source>
</evidence>
<dbReference type="Pfam" id="PF02826">
    <property type="entry name" value="2-Hacid_dh_C"/>
    <property type="match status" value="1"/>
</dbReference>
<dbReference type="EMBL" id="CP015230">
    <property type="protein sequence ID" value="ANP41145.1"/>
    <property type="molecule type" value="Genomic_DNA"/>
</dbReference>
<dbReference type="GO" id="GO:0005829">
    <property type="term" value="C:cytosol"/>
    <property type="evidence" value="ECO:0007669"/>
    <property type="project" value="TreeGrafter"/>
</dbReference>
<dbReference type="CDD" id="cd05301">
    <property type="entry name" value="GDH"/>
    <property type="match status" value="1"/>
</dbReference>
<dbReference type="SUPFAM" id="SSF52283">
    <property type="entry name" value="Formate/glycerate dehydrogenase catalytic domain-like"/>
    <property type="match status" value="1"/>
</dbReference>
<evidence type="ECO:0000313" key="8">
    <source>
        <dbReference type="Proteomes" id="UP000013243"/>
    </source>
</evidence>
<proteinExistence type="inferred from homology"/>
<dbReference type="GeneID" id="28250217"/>
<dbReference type="GO" id="GO:0051287">
    <property type="term" value="F:NAD binding"/>
    <property type="evidence" value="ECO:0007669"/>
    <property type="project" value="InterPro"/>
</dbReference>
<evidence type="ECO:0000256" key="2">
    <source>
        <dbReference type="ARBA" id="ARBA00023002"/>
    </source>
</evidence>
<dbReference type="KEGG" id="rmb:K529_010255"/>
<dbReference type="SUPFAM" id="SSF51735">
    <property type="entry name" value="NAD(P)-binding Rossmann-fold domains"/>
    <property type="match status" value="1"/>
</dbReference>
<protein>
    <submittedName>
        <fullName evidence="7">D-glycerate dehydrogenase</fullName>
    </submittedName>
</protein>
<evidence type="ECO:0000256" key="4">
    <source>
        <dbReference type="RuleBase" id="RU003719"/>
    </source>
</evidence>
<dbReference type="InterPro" id="IPR006140">
    <property type="entry name" value="D-isomer_DH_NAD-bd"/>
</dbReference>
<accession>A0A1B1A3K0</accession>
<feature type="domain" description="D-isomer specific 2-hydroxyacid dehydrogenase NAD-binding" evidence="6">
    <location>
        <begin position="115"/>
        <end position="291"/>
    </location>
</feature>
<dbReference type="InterPro" id="IPR036291">
    <property type="entry name" value="NAD(P)-bd_dom_sf"/>
</dbReference>
<dbReference type="OrthoDB" id="9793626at2"/>
<dbReference type="InterPro" id="IPR006139">
    <property type="entry name" value="D-isomer_2_OHA_DH_cat_dom"/>
</dbReference>
<dbReference type="FunFam" id="3.40.50.720:FF:000203">
    <property type="entry name" value="D-3-phosphoglycerate dehydrogenase (SerA)"/>
    <property type="match status" value="1"/>
</dbReference>
<dbReference type="Proteomes" id="UP000013243">
    <property type="component" value="Chromosome"/>
</dbReference>
<evidence type="ECO:0000259" key="6">
    <source>
        <dbReference type="Pfam" id="PF02826"/>
    </source>
</evidence>
<dbReference type="InterPro" id="IPR050223">
    <property type="entry name" value="D-isomer_2-hydroxyacid_DH"/>
</dbReference>
<sequence>MGAHANGRVLIARPMTSAVEARARSEFDVEFRQSTQPMSREEMIASLRDFDVVVPTLGDAFSAEIFAEVPEPRCRLLANFGVGFNHIDAAAARAAGIEVSNTPGAVTDATADIALTLMLMTARRAAEGERLVRSGHWQGWHPTQMLGLHLSGKRLGVVGLGRIGNAIARRAHFGFGMEISYLARSDKTTDYPAARAESLIALAKSVDMLVVAVPGGAGTHHLINAEVLSAMRSHAHLVNIARGEVVDEAALIAALQTGQIAGVGLDVYEFEPHVPQALRALENVTLLPHLGTATEEVRSAMGHMALDNVAAALRGEAVPNPV</sequence>
<evidence type="ECO:0000313" key="7">
    <source>
        <dbReference type="EMBL" id="ANP41145.1"/>
    </source>
</evidence>
<dbReference type="Pfam" id="PF00389">
    <property type="entry name" value="2-Hacid_dh"/>
    <property type="match status" value="1"/>
</dbReference>
<dbReference type="GO" id="GO:0016618">
    <property type="term" value="F:hydroxypyruvate reductase [NAD(P)H] activity"/>
    <property type="evidence" value="ECO:0007669"/>
    <property type="project" value="TreeGrafter"/>
</dbReference>
<dbReference type="GO" id="GO:0030267">
    <property type="term" value="F:glyoxylate reductase (NADPH) activity"/>
    <property type="evidence" value="ECO:0007669"/>
    <property type="project" value="TreeGrafter"/>
</dbReference>
<name>A0A1B1A3K0_9RHOB</name>
<evidence type="ECO:0000256" key="3">
    <source>
        <dbReference type="ARBA" id="ARBA00023027"/>
    </source>
</evidence>
<dbReference type="AlphaFoldDB" id="A0A1B1A3K0"/>
<reference evidence="7 8" key="1">
    <citation type="journal article" date="2016" name="ISME J.">
        <title>Global occurrence and heterogeneity of the Roseobacter-clade species Ruegeria mobilis.</title>
        <authorList>
            <person name="Sonnenschein E."/>
            <person name="Gram L."/>
        </authorList>
    </citation>
    <scope>NUCLEOTIDE SEQUENCE [LARGE SCALE GENOMIC DNA]</scope>
    <source>
        <strain evidence="7 8">F1926</strain>
    </source>
</reference>
<dbReference type="RefSeq" id="WP_005616496.1">
    <property type="nucleotide sequence ID" value="NZ_CP015230.1"/>
</dbReference>
<dbReference type="Gene3D" id="3.40.50.720">
    <property type="entry name" value="NAD(P)-binding Rossmann-like Domain"/>
    <property type="match status" value="2"/>
</dbReference>
<dbReference type="STRING" id="1265309.K529_010255"/>
<gene>
    <name evidence="7" type="ORF">K529_010255</name>
</gene>
<evidence type="ECO:0000259" key="5">
    <source>
        <dbReference type="Pfam" id="PF00389"/>
    </source>
</evidence>
<feature type="domain" description="D-isomer specific 2-hydroxyacid dehydrogenase catalytic" evidence="5">
    <location>
        <begin position="9"/>
        <end position="322"/>
    </location>
</feature>